<dbReference type="InterPro" id="IPR018094">
    <property type="entry name" value="Thymidylate_kinase"/>
</dbReference>
<evidence type="ECO:0000256" key="3">
    <source>
        <dbReference type="ARBA" id="ARBA00017144"/>
    </source>
</evidence>
<evidence type="ECO:0000256" key="7">
    <source>
        <dbReference type="ARBA" id="ARBA00022777"/>
    </source>
</evidence>
<comment type="catalytic activity">
    <reaction evidence="10 12">
        <text>dTMP + ATP = dTDP + ADP</text>
        <dbReference type="Rhea" id="RHEA:13517"/>
        <dbReference type="ChEBI" id="CHEBI:30616"/>
        <dbReference type="ChEBI" id="CHEBI:58369"/>
        <dbReference type="ChEBI" id="CHEBI:63528"/>
        <dbReference type="ChEBI" id="CHEBI:456216"/>
        <dbReference type="EC" id="2.7.4.9"/>
    </reaction>
</comment>
<dbReference type="GO" id="GO:0006233">
    <property type="term" value="P:dTDP biosynthetic process"/>
    <property type="evidence" value="ECO:0007669"/>
    <property type="project" value="InterPro"/>
</dbReference>
<evidence type="ECO:0000256" key="11">
    <source>
        <dbReference type="ARBA" id="ARBA00057735"/>
    </source>
</evidence>
<dbReference type="GO" id="GO:0006235">
    <property type="term" value="P:dTTP biosynthetic process"/>
    <property type="evidence" value="ECO:0007669"/>
    <property type="project" value="UniProtKB-UniRule"/>
</dbReference>
<evidence type="ECO:0000256" key="12">
    <source>
        <dbReference type="HAMAP-Rule" id="MF_00165"/>
    </source>
</evidence>
<dbReference type="InterPro" id="IPR027417">
    <property type="entry name" value="P-loop_NTPase"/>
</dbReference>
<dbReference type="InterPro" id="IPR039430">
    <property type="entry name" value="Thymidylate_kin-like_dom"/>
</dbReference>
<keyword evidence="15" id="KW-1185">Reference proteome</keyword>
<evidence type="ECO:0000259" key="13">
    <source>
        <dbReference type="Pfam" id="PF02223"/>
    </source>
</evidence>
<dbReference type="Pfam" id="PF02223">
    <property type="entry name" value="Thymidylate_kin"/>
    <property type="match status" value="1"/>
</dbReference>
<reference evidence="14 15" key="1">
    <citation type="submission" date="2020-04" db="EMBL/GenBank/DDBJ databases">
        <title>Zoogloea sp. G-4-1-14 isolated from soil.</title>
        <authorList>
            <person name="Dahal R.H."/>
        </authorList>
    </citation>
    <scope>NUCLEOTIDE SEQUENCE [LARGE SCALE GENOMIC DNA]</scope>
    <source>
        <strain evidence="14 15">G-4-1-14</strain>
    </source>
</reference>
<proteinExistence type="inferred from homology"/>
<dbReference type="GO" id="GO:0006227">
    <property type="term" value="P:dUDP biosynthetic process"/>
    <property type="evidence" value="ECO:0007669"/>
    <property type="project" value="TreeGrafter"/>
</dbReference>
<comment type="similarity">
    <text evidence="1 12">Belongs to the thymidylate kinase family.</text>
</comment>
<evidence type="ECO:0000256" key="4">
    <source>
        <dbReference type="ARBA" id="ARBA00022679"/>
    </source>
</evidence>
<dbReference type="EMBL" id="JABBGA010000001">
    <property type="protein sequence ID" value="NML24363.1"/>
    <property type="molecule type" value="Genomic_DNA"/>
</dbReference>
<evidence type="ECO:0000256" key="10">
    <source>
        <dbReference type="ARBA" id="ARBA00048743"/>
    </source>
</evidence>
<feature type="domain" description="Thymidylate kinase-like" evidence="13">
    <location>
        <begin position="8"/>
        <end position="194"/>
    </location>
</feature>
<dbReference type="GO" id="GO:0005829">
    <property type="term" value="C:cytosol"/>
    <property type="evidence" value="ECO:0007669"/>
    <property type="project" value="TreeGrafter"/>
</dbReference>
<dbReference type="CDD" id="cd01672">
    <property type="entry name" value="TMPK"/>
    <property type="match status" value="1"/>
</dbReference>
<keyword evidence="6 12" id="KW-0547">Nucleotide-binding</keyword>
<sequence length="205" mass="22681">MKSRFITFEGIDGAGKSSQIAAAVALIESRGLSVVQTREPGGTPLAEKLRALLLHDAMHLETEAMLMFAARREHLAAVIEPALAGGRWVVSDRFTDATYAYQVGGRGLDEARFAALEQWVHPHLQPDLTLLFDLDPIEAARRLAGTGDAPDRFEREQADFFERVRNAYLRRAAADPARIKIIDAAQTPEAIRREVEGIVLETCFQ</sequence>
<dbReference type="FunFam" id="3.40.50.300:FF:000225">
    <property type="entry name" value="Thymidylate kinase"/>
    <property type="match status" value="1"/>
</dbReference>
<keyword evidence="8 12" id="KW-0067">ATP-binding</keyword>
<dbReference type="Proteomes" id="UP000580043">
    <property type="component" value="Unassembled WGS sequence"/>
</dbReference>
<evidence type="ECO:0000256" key="8">
    <source>
        <dbReference type="ARBA" id="ARBA00022840"/>
    </source>
</evidence>
<dbReference type="HAMAP" id="MF_00165">
    <property type="entry name" value="Thymidylate_kinase"/>
    <property type="match status" value="1"/>
</dbReference>
<evidence type="ECO:0000256" key="6">
    <source>
        <dbReference type="ARBA" id="ARBA00022741"/>
    </source>
</evidence>
<dbReference type="NCBIfam" id="TIGR00041">
    <property type="entry name" value="DTMP_kinase"/>
    <property type="match status" value="1"/>
</dbReference>
<evidence type="ECO:0000313" key="15">
    <source>
        <dbReference type="Proteomes" id="UP000580043"/>
    </source>
</evidence>
<gene>
    <name evidence="12" type="primary">tmk</name>
    <name evidence="14" type="ORF">HHL15_01275</name>
</gene>
<organism evidence="14 15">
    <name type="scientific">Zoogloea dura</name>
    <dbReference type="NCBI Taxonomy" id="2728840"/>
    <lineage>
        <taxon>Bacteria</taxon>
        <taxon>Pseudomonadati</taxon>
        <taxon>Pseudomonadota</taxon>
        <taxon>Betaproteobacteria</taxon>
        <taxon>Rhodocyclales</taxon>
        <taxon>Zoogloeaceae</taxon>
        <taxon>Zoogloea</taxon>
    </lineage>
</organism>
<protein>
    <recommendedName>
        <fullName evidence="3 12">Thymidylate kinase</fullName>
        <ecNumber evidence="2 12">2.7.4.9</ecNumber>
    </recommendedName>
    <alternativeName>
        <fullName evidence="9 12">dTMP kinase</fullName>
    </alternativeName>
</protein>
<evidence type="ECO:0000313" key="14">
    <source>
        <dbReference type="EMBL" id="NML24363.1"/>
    </source>
</evidence>
<dbReference type="PANTHER" id="PTHR10344:SF4">
    <property type="entry name" value="UMP-CMP KINASE 2, MITOCHONDRIAL"/>
    <property type="match status" value="1"/>
</dbReference>
<evidence type="ECO:0000256" key="9">
    <source>
        <dbReference type="ARBA" id="ARBA00029962"/>
    </source>
</evidence>
<keyword evidence="5 12" id="KW-0545">Nucleotide biosynthesis</keyword>
<dbReference type="PANTHER" id="PTHR10344">
    <property type="entry name" value="THYMIDYLATE KINASE"/>
    <property type="match status" value="1"/>
</dbReference>
<dbReference type="Gene3D" id="3.40.50.300">
    <property type="entry name" value="P-loop containing nucleotide triphosphate hydrolases"/>
    <property type="match status" value="1"/>
</dbReference>
<keyword evidence="4 12" id="KW-0808">Transferase</keyword>
<dbReference type="GO" id="GO:0005524">
    <property type="term" value="F:ATP binding"/>
    <property type="evidence" value="ECO:0007669"/>
    <property type="project" value="UniProtKB-UniRule"/>
</dbReference>
<comment type="function">
    <text evidence="11 12">Phosphorylation of dTMP to form dTDP in both de novo and salvage pathways of dTTP synthesis.</text>
</comment>
<comment type="caution">
    <text evidence="14">The sequence shown here is derived from an EMBL/GenBank/DDBJ whole genome shotgun (WGS) entry which is preliminary data.</text>
</comment>
<dbReference type="GO" id="GO:0004798">
    <property type="term" value="F:dTMP kinase activity"/>
    <property type="evidence" value="ECO:0007669"/>
    <property type="project" value="UniProtKB-UniRule"/>
</dbReference>
<keyword evidence="7 12" id="KW-0418">Kinase</keyword>
<dbReference type="RefSeq" id="WP_169143999.1">
    <property type="nucleotide sequence ID" value="NZ_JABBGA010000001.1"/>
</dbReference>
<dbReference type="EC" id="2.7.4.9" evidence="2 12"/>
<dbReference type="SUPFAM" id="SSF52540">
    <property type="entry name" value="P-loop containing nucleoside triphosphate hydrolases"/>
    <property type="match status" value="1"/>
</dbReference>
<evidence type="ECO:0000256" key="2">
    <source>
        <dbReference type="ARBA" id="ARBA00012980"/>
    </source>
</evidence>
<dbReference type="AlphaFoldDB" id="A0A848G1P4"/>
<evidence type="ECO:0000256" key="1">
    <source>
        <dbReference type="ARBA" id="ARBA00009776"/>
    </source>
</evidence>
<accession>A0A848G1P4</accession>
<evidence type="ECO:0000256" key="5">
    <source>
        <dbReference type="ARBA" id="ARBA00022727"/>
    </source>
</evidence>
<feature type="binding site" evidence="12">
    <location>
        <begin position="10"/>
        <end position="17"/>
    </location>
    <ligand>
        <name>ATP</name>
        <dbReference type="ChEBI" id="CHEBI:30616"/>
    </ligand>
</feature>
<name>A0A848G1P4_9RHOO</name>